<comment type="caution">
    <text evidence="1">The sequence shown here is derived from an EMBL/GenBank/DDBJ whole genome shotgun (WGS) entry which is preliminary data.</text>
</comment>
<dbReference type="Proteomes" id="UP000264217">
    <property type="component" value="Unassembled WGS sequence"/>
</dbReference>
<proteinExistence type="predicted"/>
<name>A0A372NQL3_9SPHI</name>
<organism evidence="1 2">
    <name type="scientific">Mucilaginibacter conchicola</name>
    <dbReference type="NCBI Taxonomy" id="2303333"/>
    <lineage>
        <taxon>Bacteria</taxon>
        <taxon>Pseudomonadati</taxon>
        <taxon>Bacteroidota</taxon>
        <taxon>Sphingobacteriia</taxon>
        <taxon>Sphingobacteriales</taxon>
        <taxon>Sphingobacteriaceae</taxon>
        <taxon>Mucilaginibacter</taxon>
    </lineage>
</organism>
<dbReference type="AlphaFoldDB" id="A0A372NQL3"/>
<gene>
    <name evidence="1" type="ORF">D0C36_18515</name>
</gene>
<accession>A0A372NQL3</accession>
<sequence>MELLENILAAHGGRENWEKYKKVSVTMIGGGTLVTLQQLPQNRAERTVTAWLHEQRAGVKPFGAPDAFSDITPQRVAIENESGQIIAERKGDAHSLHQEMKHGLWGPLGLATFNGYALWQYINFPFFMLLPGIQVKEIAPYTERNETWRVLEVTFPDDMLSHSKVQQFYFDDNYLLRRQDYTVDVAVEEKNTFNVAQYIYDYREAQGLRIGTVRRMYHRNDDGTPNMLDLAIWADLSDLTYHL</sequence>
<dbReference type="OrthoDB" id="8746011at2"/>
<dbReference type="EMBL" id="QWDC01000003">
    <property type="protein sequence ID" value="RFZ90940.1"/>
    <property type="molecule type" value="Genomic_DNA"/>
</dbReference>
<dbReference type="RefSeq" id="WP_117393142.1">
    <property type="nucleotide sequence ID" value="NZ_QWDC01000003.1"/>
</dbReference>
<evidence type="ECO:0000313" key="2">
    <source>
        <dbReference type="Proteomes" id="UP000264217"/>
    </source>
</evidence>
<reference evidence="1 2" key="1">
    <citation type="submission" date="2018-08" db="EMBL/GenBank/DDBJ databases">
        <title>Mucilaginibacter sp. MYSH2.</title>
        <authorList>
            <person name="Seo T."/>
        </authorList>
    </citation>
    <scope>NUCLEOTIDE SEQUENCE [LARGE SCALE GENOMIC DNA]</scope>
    <source>
        <strain evidence="1 2">MYSH2</strain>
    </source>
</reference>
<evidence type="ECO:0000313" key="1">
    <source>
        <dbReference type="EMBL" id="RFZ90940.1"/>
    </source>
</evidence>
<keyword evidence="2" id="KW-1185">Reference proteome</keyword>
<protein>
    <submittedName>
        <fullName evidence="1">Uncharacterized protein</fullName>
    </submittedName>
</protein>